<name>A0ABR2WP65_9FUNG</name>
<dbReference type="Proteomes" id="UP001479436">
    <property type="component" value="Unassembled WGS sequence"/>
</dbReference>
<evidence type="ECO:0000313" key="2">
    <source>
        <dbReference type="EMBL" id="KAK9763294.1"/>
    </source>
</evidence>
<comment type="caution">
    <text evidence="2">The sequence shown here is derived from an EMBL/GenBank/DDBJ whole genome shotgun (WGS) entry which is preliminary data.</text>
</comment>
<protein>
    <submittedName>
        <fullName evidence="2">Uncharacterized protein</fullName>
    </submittedName>
</protein>
<sequence length="66" mass="7296">MEFEDDDEEPLTPPSNKERIHGISLEESSGISTSAEYDGFSAIRAKNPFDFVKTTSALLRSNSSRS</sequence>
<dbReference type="EMBL" id="JASJQH010000679">
    <property type="protein sequence ID" value="KAK9763294.1"/>
    <property type="molecule type" value="Genomic_DNA"/>
</dbReference>
<evidence type="ECO:0000313" key="3">
    <source>
        <dbReference type="Proteomes" id="UP001479436"/>
    </source>
</evidence>
<gene>
    <name evidence="2" type="ORF">K7432_010166</name>
</gene>
<accession>A0ABR2WP65</accession>
<feature type="region of interest" description="Disordered" evidence="1">
    <location>
        <begin position="1"/>
        <end position="28"/>
    </location>
</feature>
<feature type="compositionally biased region" description="Acidic residues" evidence="1">
    <location>
        <begin position="1"/>
        <end position="10"/>
    </location>
</feature>
<evidence type="ECO:0000256" key="1">
    <source>
        <dbReference type="SAM" id="MobiDB-lite"/>
    </source>
</evidence>
<keyword evidence="3" id="KW-1185">Reference proteome</keyword>
<proteinExistence type="predicted"/>
<organism evidence="2 3">
    <name type="scientific">Basidiobolus ranarum</name>
    <dbReference type="NCBI Taxonomy" id="34480"/>
    <lineage>
        <taxon>Eukaryota</taxon>
        <taxon>Fungi</taxon>
        <taxon>Fungi incertae sedis</taxon>
        <taxon>Zoopagomycota</taxon>
        <taxon>Entomophthoromycotina</taxon>
        <taxon>Basidiobolomycetes</taxon>
        <taxon>Basidiobolales</taxon>
        <taxon>Basidiobolaceae</taxon>
        <taxon>Basidiobolus</taxon>
    </lineage>
</organism>
<reference evidence="2 3" key="1">
    <citation type="submission" date="2023-04" db="EMBL/GenBank/DDBJ databases">
        <title>Genome of Basidiobolus ranarum AG-B5.</title>
        <authorList>
            <person name="Stajich J.E."/>
            <person name="Carter-House D."/>
            <person name="Gryganskyi A."/>
        </authorList>
    </citation>
    <scope>NUCLEOTIDE SEQUENCE [LARGE SCALE GENOMIC DNA]</scope>
    <source>
        <strain evidence="2 3">AG-B5</strain>
    </source>
</reference>